<dbReference type="PROSITE" id="PS50878">
    <property type="entry name" value="RT_POL"/>
    <property type="match status" value="1"/>
</dbReference>
<dbReference type="OrthoDB" id="7698356at2759"/>
<organism evidence="2 3">
    <name type="scientific">Trichonephila clavata</name>
    <name type="common">Joro spider</name>
    <name type="synonym">Nephila clavata</name>
    <dbReference type="NCBI Taxonomy" id="2740835"/>
    <lineage>
        <taxon>Eukaryota</taxon>
        <taxon>Metazoa</taxon>
        <taxon>Ecdysozoa</taxon>
        <taxon>Arthropoda</taxon>
        <taxon>Chelicerata</taxon>
        <taxon>Arachnida</taxon>
        <taxon>Araneae</taxon>
        <taxon>Araneomorphae</taxon>
        <taxon>Entelegynae</taxon>
        <taxon>Araneoidea</taxon>
        <taxon>Nephilidae</taxon>
        <taxon>Trichonephila</taxon>
    </lineage>
</organism>
<dbReference type="InterPro" id="IPR000477">
    <property type="entry name" value="RT_dom"/>
</dbReference>
<dbReference type="InterPro" id="IPR041577">
    <property type="entry name" value="RT_RNaseH_2"/>
</dbReference>
<dbReference type="AlphaFoldDB" id="A0A8X6GYU4"/>
<dbReference type="SUPFAM" id="SSF56672">
    <property type="entry name" value="DNA/RNA polymerases"/>
    <property type="match status" value="1"/>
</dbReference>
<dbReference type="GO" id="GO:0071897">
    <property type="term" value="P:DNA biosynthetic process"/>
    <property type="evidence" value="ECO:0007669"/>
    <property type="project" value="UniProtKB-ARBA"/>
</dbReference>
<evidence type="ECO:0000313" key="3">
    <source>
        <dbReference type="Proteomes" id="UP000887116"/>
    </source>
</evidence>
<dbReference type="Pfam" id="PF00078">
    <property type="entry name" value="RVT_1"/>
    <property type="match status" value="1"/>
</dbReference>
<dbReference type="CDD" id="cd01647">
    <property type="entry name" value="RT_LTR"/>
    <property type="match status" value="1"/>
</dbReference>
<dbReference type="Gene3D" id="3.30.70.270">
    <property type="match status" value="2"/>
</dbReference>
<keyword evidence="3" id="KW-1185">Reference proteome</keyword>
<dbReference type="InterPro" id="IPR043502">
    <property type="entry name" value="DNA/RNA_pol_sf"/>
</dbReference>
<comment type="caution">
    <text evidence="2">The sequence shown here is derived from an EMBL/GenBank/DDBJ whole genome shotgun (WGS) entry which is preliminary data.</text>
</comment>
<dbReference type="Pfam" id="PF17919">
    <property type="entry name" value="RT_RNaseH_2"/>
    <property type="match status" value="1"/>
</dbReference>
<sequence length="199" mass="22674">MSFGLRNAPSTFQRFITDVLRGLDFVFPYLDDVLIASSSEEEHEKHVKLVFDRFQQYGMRINLAKSVMGADQVEYSGYLITSEGSRPLPEKVEVITNYKLPDTIHELRTFLGMVNFYLRYLKDAAKTQSLLHDLLKGAKKKDNRKVPWTENTIKNFEHCKSEFAKAALLSFPKSGVPLSLCCAASDFAIGSVLHQYVKR</sequence>
<reference evidence="2" key="1">
    <citation type="submission" date="2020-07" db="EMBL/GenBank/DDBJ databases">
        <title>Multicomponent nature underlies the extraordinary mechanical properties of spider dragline silk.</title>
        <authorList>
            <person name="Kono N."/>
            <person name="Nakamura H."/>
            <person name="Mori M."/>
            <person name="Yoshida Y."/>
            <person name="Ohtoshi R."/>
            <person name="Malay A.D."/>
            <person name="Moran D.A.P."/>
            <person name="Tomita M."/>
            <person name="Numata K."/>
            <person name="Arakawa K."/>
        </authorList>
    </citation>
    <scope>NUCLEOTIDE SEQUENCE</scope>
</reference>
<dbReference type="InterPro" id="IPR043128">
    <property type="entry name" value="Rev_trsase/Diguanyl_cyclase"/>
</dbReference>
<evidence type="ECO:0000259" key="1">
    <source>
        <dbReference type="PROSITE" id="PS50878"/>
    </source>
</evidence>
<accession>A0A8X6GYU4</accession>
<dbReference type="EMBL" id="BMAO01017176">
    <property type="protein sequence ID" value="GFR13832.1"/>
    <property type="molecule type" value="Genomic_DNA"/>
</dbReference>
<protein>
    <recommendedName>
        <fullName evidence="1">Reverse transcriptase domain-containing protein</fullName>
    </recommendedName>
</protein>
<proteinExistence type="predicted"/>
<dbReference type="Proteomes" id="UP000887116">
    <property type="component" value="Unassembled WGS sequence"/>
</dbReference>
<dbReference type="PANTHER" id="PTHR33064">
    <property type="entry name" value="POL PROTEIN"/>
    <property type="match status" value="1"/>
</dbReference>
<name>A0A8X6GYU4_TRICU</name>
<gene>
    <name evidence="2" type="primary">TY3B-I</name>
    <name evidence="2" type="ORF">TNCT_303431</name>
</gene>
<dbReference type="InterPro" id="IPR051320">
    <property type="entry name" value="Viral_Replic_Matur_Polypro"/>
</dbReference>
<dbReference type="PANTHER" id="PTHR33064:SF37">
    <property type="entry name" value="RIBONUCLEASE H"/>
    <property type="match status" value="1"/>
</dbReference>
<feature type="domain" description="Reverse transcriptase" evidence="1">
    <location>
        <begin position="1"/>
        <end position="80"/>
    </location>
</feature>
<evidence type="ECO:0000313" key="2">
    <source>
        <dbReference type="EMBL" id="GFR13832.1"/>
    </source>
</evidence>
<dbReference type="FunFam" id="3.30.70.270:FF:000003">
    <property type="entry name" value="Transposon Ty3-G Gag-Pol polyprotein"/>
    <property type="match status" value="1"/>
</dbReference>